<reference evidence="1" key="1">
    <citation type="journal article" date="2020" name="Stud. Mycol.">
        <title>101 Dothideomycetes genomes: a test case for predicting lifestyles and emergence of pathogens.</title>
        <authorList>
            <person name="Haridas S."/>
            <person name="Albert R."/>
            <person name="Binder M."/>
            <person name="Bloem J."/>
            <person name="Labutti K."/>
            <person name="Salamov A."/>
            <person name="Andreopoulos B."/>
            <person name="Baker S."/>
            <person name="Barry K."/>
            <person name="Bills G."/>
            <person name="Bluhm B."/>
            <person name="Cannon C."/>
            <person name="Castanera R."/>
            <person name="Culley D."/>
            <person name="Daum C."/>
            <person name="Ezra D."/>
            <person name="Gonzalez J."/>
            <person name="Henrissat B."/>
            <person name="Kuo A."/>
            <person name="Liang C."/>
            <person name="Lipzen A."/>
            <person name="Lutzoni F."/>
            <person name="Magnuson J."/>
            <person name="Mondo S."/>
            <person name="Nolan M."/>
            <person name="Ohm R."/>
            <person name="Pangilinan J."/>
            <person name="Park H.-J."/>
            <person name="Ramirez L."/>
            <person name="Alfaro M."/>
            <person name="Sun H."/>
            <person name="Tritt A."/>
            <person name="Yoshinaga Y."/>
            <person name="Zwiers L.-H."/>
            <person name="Turgeon B."/>
            <person name="Goodwin S."/>
            <person name="Spatafora J."/>
            <person name="Crous P."/>
            <person name="Grigoriev I."/>
        </authorList>
    </citation>
    <scope>NUCLEOTIDE SEQUENCE</scope>
    <source>
        <strain evidence="1">CBS 207.26</strain>
    </source>
</reference>
<proteinExistence type="predicted"/>
<dbReference type="AlphaFoldDB" id="A0A6A6EMK3"/>
<name>A0A6A6EMK3_9PEZI</name>
<organism evidence="1 2">
    <name type="scientific">Zopfia rhizophila CBS 207.26</name>
    <dbReference type="NCBI Taxonomy" id="1314779"/>
    <lineage>
        <taxon>Eukaryota</taxon>
        <taxon>Fungi</taxon>
        <taxon>Dikarya</taxon>
        <taxon>Ascomycota</taxon>
        <taxon>Pezizomycotina</taxon>
        <taxon>Dothideomycetes</taxon>
        <taxon>Dothideomycetes incertae sedis</taxon>
        <taxon>Zopfiaceae</taxon>
        <taxon>Zopfia</taxon>
    </lineage>
</organism>
<dbReference type="EMBL" id="ML994615">
    <property type="protein sequence ID" value="KAF2192283.1"/>
    <property type="molecule type" value="Genomic_DNA"/>
</dbReference>
<dbReference type="Proteomes" id="UP000800200">
    <property type="component" value="Unassembled WGS sequence"/>
</dbReference>
<accession>A0A6A6EMK3</accession>
<evidence type="ECO:0000313" key="1">
    <source>
        <dbReference type="EMBL" id="KAF2192283.1"/>
    </source>
</evidence>
<protein>
    <submittedName>
        <fullName evidence="1">Uncharacterized protein</fullName>
    </submittedName>
</protein>
<keyword evidence="2" id="KW-1185">Reference proteome</keyword>
<sequence>MCLLLGNRLLNTRLSYSRAARPPAASVILIMSMGLGLPCDVCGRDATHPGFGVVIMVCETSTREHGVQLCCFDSRWECDEYLFEIPPVCSQQPSISPHSEIHILQIMER</sequence>
<evidence type="ECO:0000313" key="2">
    <source>
        <dbReference type="Proteomes" id="UP000800200"/>
    </source>
</evidence>
<gene>
    <name evidence="1" type="ORF">K469DRAFT_308668</name>
</gene>